<sequence>MILDDWGMRGIDSMTRAGLLGIADNLHGEFSHIKRHDRICARCNRRHYDMAILRINLFK</sequence>
<comment type="caution">
    <text evidence="1">The sequence shown here is derived from an EMBL/GenBank/DDBJ whole genome shotgun (WGS) entry which is preliminary data.</text>
</comment>
<dbReference type="EMBL" id="LAQU01000063">
    <property type="protein sequence ID" value="KKB61180.1"/>
    <property type="molecule type" value="Genomic_DNA"/>
</dbReference>
<reference evidence="1 2" key="1">
    <citation type="submission" date="2015-03" db="EMBL/GenBank/DDBJ databases">
        <title>Draft Genome Sequence of Burkholderia andropogonis type strain ICMP2807, isolated from Sorghum bicolor.</title>
        <authorList>
            <person name="Lopes-Santos L."/>
            <person name="Castro D.B."/>
            <person name="Ottoboni L.M."/>
            <person name="Park D."/>
            <person name="Weirc B.S."/>
            <person name="Destefano S.A."/>
        </authorList>
    </citation>
    <scope>NUCLEOTIDE SEQUENCE [LARGE SCALE GENOMIC DNA]</scope>
    <source>
        <strain evidence="1 2">ICMP2807</strain>
    </source>
</reference>
<dbReference type="AlphaFoldDB" id="A0A0F5JU55"/>
<protein>
    <submittedName>
        <fullName evidence="1">Uncharacterized protein</fullName>
    </submittedName>
</protein>
<dbReference type="Proteomes" id="UP000033618">
    <property type="component" value="Unassembled WGS sequence"/>
</dbReference>
<dbReference type="PATRIC" id="fig|28092.6.peg.5834"/>
<proteinExistence type="predicted"/>
<evidence type="ECO:0000313" key="2">
    <source>
        <dbReference type="Proteomes" id="UP000033618"/>
    </source>
</evidence>
<name>A0A0F5JU55_9BURK</name>
<gene>
    <name evidence="1" type="ORF">WM40_24725</name>
</gene>
<accession>A0A0F5JU55</accession>
<keyword evidence="2" id="KW-1185">Reference proteome</keyword>
<organism evidence="1 2">
    <name type="scientific">Robbsia andropogonis</name>
    <dbReference type="NCBI Taxonomy" id="28092"/>
    <lineage>
        <taxon>Bacteria</taxon>
        <taxon>Pseudomonadati</taxon>
        <taxon>Pseudomonadota</taxon>
        <taxon>Betaproteobacteria</taxon>
        <taxon>Burkholderiales</taxon>
        <taxon>Burkholderiaceae</taxon>
        <taxon>Robbsia</taxon>
    </lineage>
</organism>
<evidence type="ECO:0000313" key="1">
    <source>
        <dbReference type="EMBL" id="KKB61180.1"/>
    </source>
</evidence>